<proteinExistence type="predicted"/>
<evidence type="ECO:0000313" key="1">
    <source>
        <dbReference type="EMBL" id="KAK3064492.1"/>
    </source>
</evidence>
<keyword evidence="2" id="KW-1185">Reference proteome</keyword>
<organism evidence="1 2">
    <name type="scientific">Coniosporium uncinatum</name>
    <dbReference type="NCBI Taxonomy" id="93489"/>
    <lineage>
        <taxon>Eukaryota</taxon>
        <taxon>Fungi</taxon>
        <taxon>Dikarya</taxon>
        <taxon>Ascomycota</taxon>
        <taxon>Pezizomycotina</taxon>
        <taxon>Dothideomycetes</taxon>
        <taxon>Dothideomycetes incertae sedis</taxon>
        <taxon>Coniosporium</taxon>
    </lineage>
</organism>
<dbReference type="Proteomes" id="UP001186974">
    <property type="component" value="Unassembled WGS sequence"/>
</dbReference>
<comment type="caution">
    <text evidence="1">The sequence shown here is derived from an EMBL/GenBank/DDBJ whole genome shotgun (WGS) entry which is preliminary data.</text>
</comment>
<evidence type="ECO:0000313" key="2">
    <source>
        <dbReference type="Proteomes" id="UP001186974"/>
    </source>
</evidence>
<reference evidence="1" key="1">
    <citation type="submission" date="2024-09" db="EMBL/GenBank/DDBJ databases">
        <title>Black Yeasts Isolated from many extreme environments.</title>
        <authorList>
            <person name="Coleine C."/>
            <person name="Stajich J.E."/>
            <person name="Selbmann L."/>
        </authorList>
    </citation>
    <scope>NUCLEOTIDE SEQUENCE</scope>
    <source>
        <strain evidence="1">CCFEE 5737</strain>
    </source>
</reference>
<accession>A0ACC3DB54</accession>
<sequence>MRVFLNTVPAALWCATASARPTVRSESRLNVHISVAEGILNGSTNGHIQLMFAPAGTDPLNDTDVTSSPNYFFGQNVYDFSTENPAVLSGGSGFNTDSGVFGFPNVSVDDVDLGEYSIQAFLNVYKKVTRADGSTVSLRFPCGDGAPGVAGYGTPVTSIVNVSVTGEPQVIELLFNNITASEDFTGSEIGGCQQGNYEDTEYLKYVKIRSNVLSAWWSRDVYVGANVLLPHGYDSSDTSKRYPVVYSQGHWPANGGAFGYPDYLNGEFAGAWDNGTIPATNGTASRETPRMILVTFRHENAFYDDSYAVNSANLGPWGDAINEELIPHLDATFNTIPEPYARIQQGGSTGGWESAANVVFRPDLFGVCFSSYPDSLDFHRHQDIPLYTGANAYVRDNGSAIPSIRTFENETEIILATVAQENHWELTFGTSSRSIVGQWDVWDAVFGVQGLNGLPLEPWDKVTGEIYPEAVQYWRHMDLADYVTTNWDNELNLGEVLKGRMFIYVGTWDDYFLNEGVAQFQSRVEAKGGSGWANFTYLEGEGHGGIYNLLNIWDYLELLQSWVEDHAPDGKTPLSASVTTSSARGNKFDDVMGYGGHMAALARQASPELQMERQRAVANVGRWDPGVVLKAQWIVDGKPYGEPFEAQQGSEYTFPGGKAGGPISATTTDATKTHAKVGVPHQNPKSWMHSWWSPAMKLQLGVTGRKRGYVVETRNSNTIPLH</sequence>
<protein>
    <submittedName>
        <fullName evidence="1">Uncharacterized protein</fullName>
    </submittedName>
</protein>
<gene>
    <name evidence="1" type="ORF">LTS18_006762</name>
</gene>
<name>A0ACC3DB54_9PEZI</name>
<dbReference type="EMBL" id="JAWDJW010006499">
    <property type="protein sequence ID" value="KAK3064492.1"/>
    <property type="molecule type" value="Genomic_DNA"/>
</dbReference>